<dbReference type="OrthoDB" id="7596780at2"/>
<evidence type="ECO:0000256" key="1">
    <source>
        <dbReference type="SAM" id="SignalP"/>
    </source>
</evidence>
<dbReference type="KEGG" id="cbot:ATE48_16670"/>
<dbReference type="Proteomes" id="UP000092498">
    <property type="component" value="Chromosome"/>
</dbReference>
<feature type="signal peptide" evidence="1">
    <location>
        <begin position="1"/>
        <end position="19"/>
    </location>
</feature>
<sequence length="183" mass="20095">MRIVLASLAFITMAGTVAAQEQPTVTPDALDRVYACRNISDEAQRLACYDAAVGNLRAAQDSGNLVAVDRQHAQQVDREAFGFSLPSLSRLFGSNDNTASNNPNNPQFERVDNIQMTVASVTHRRNMPSTFRMTNGQVWVQIDDEVARNVREGGTVTIERASLGSYLMRVDAGGPALRVRRQQ</sequence>
<dbReference type="AlphaFoldDB" id="A0A1B1ALJ8"/>
<organism evidence="2 3">
    <name type="scientific">Candidatus Viadribacter manganicus</name>
    <dbReference type="NCBI Taxonomy" id="1759059"/>
    <lineage>
        <taxon>Bacteria</taxon>
        <taxon>Pseudomonadati</taxon>
        <taxon>Pseudomonadota</taxon>
        <taxon>Alphaproteobacteria</taxon>
        <taxon>Hyphomonadales</taxon>
        <taxon>Hyphomonadaceae</taxon>
        <taxon>Candidatus Viadribacter</taxon>
    </lineage>
</organism>
<keyword evidence="3" id="KW-1185">Reference proteome</keyword>
<feature type="chain" id="PRO_5008519011" evidence="1">
    <location>
        <begin position="20"/>
        <end position="183"/>
    </location>
</feature>
<name>A0A1B1ALJ8_9PROT</name>
<protein>
    <submittedName>
        <fullName evidence="2">Uncharacterized protein</fullName>
    </submittedName>
</protein>
<dbReference type="RefSeq" id="WP_066773536.1">
    <property type="nucleotide sequence ID" value="NZ_CP013244.1"/>
</dbReference>
<reference evidence="2 3" key="1">
    <citation type="submission" date="2015-11" db="EMBL/GenBank/DDBJ databases">
        <title>Whole-Genome Sequence of Candidatus Oderbacter manganicum from the National Park Lower Oder Valley, Germany.</title>
        <authorList>
            <person name="Braun B."/>
            <person name="Liere K."/>
            <person name="Szewzyk U."/>
        </authorList>
    </citation>
    <scope>NUCLEOTIDE SEQUENCE [LARGE SCALE GENOMIC DNA]</scope>
    <source>
        <strain evidence="2 3">OTSz_A_272</strain>
    </source>
</reference>
<dbReference type="EMBL" id="CP013244">
    <property type="protein sequence ID" value="ANP47427.1"/>
    <property type="molecule type" value="Genomic_DNA"/>
</dbReference>
<evidence type="ECO:0000313" key="2">
    <source>
        <dbReference type="EMBL" id="ANP47427.1"/>
    </source>
</evidence>
<accession>A0A1B1ALJ8</accession>
<keyword evidence="1" id="KW-0732">Signal</keyword>
<evidence type="ECO:0000313" key="3">
    <source>
        <dbReference type="Proteomes" id="UP000092498"/>
    </source>
</evidence>
<dbReference type="InParanoid" id="A0A1B1ALJ8"/>
<proteinExistence type="predicted"/>
<gene>
    <name evidence="2" type="ORF">ATE48_16670</name>
</gene>